<feature type="region of interest" description="Disordered" evidence="1">
    <location>
        <begin position="68"/>
        <end position="91"/>
    </location>
</feature>
<feature type="compositionally biased region" description="Polar residues" evidence="1">
    <location>
        <begin position="1"/>
        <end position="12"/>
    </location>
</feature>
<protein>
    <submittedName>
        <fullName evidence="2">(northern house mosquito) hypothetical protein</fullName>
    </submittedName>
</protein>
<name>A0A8D8FCD2_CULPI</name>
<dbReference type="EMBL" id="HBUE01053647">
    <property type="protein sequence ID" value="CAG6465565.1"/>
    <property type="molecule type" value="Transcribed_RNA"/>
</dbReference>
<dbReference type="EMBL" id="HBUE01053652">
    <property type="protein sequence ID" value="CAG6465570.1"/>
    <property type="molecule type" value="Transcribed_RNA"/>
</dbReference>
<organism evidence="2">
    <name type="scientific">Culex pipiens</name>
    <name type="common">House mosquito</name>
    <dbReference type="NCBI Taxonomy" id="7175"/>
    <lineage>
        <taxon>Eukaryota</taxon>
        <taxon>Metazoa</taxon>
        <taxon>Ecdysozoa</taxon>
        <taxon>Arthropoda</taxon>
        <taxon>Hexapoda</taxon>
        <taxon>Insecta</taxon>
        <taxon>Pterygota</taxon>
        <taxon>Neoptera</taxon>
        <taxon>Endopterygota</taxon>
        <taxon>Diptera</taxon>
        <taxon>Nematocera</taxon>
        <taxon>Culicoidea</taxon>
        <taxon>Culicidae</taxon>
        <taxon>Culicinae</taxon>
        <taxon>Culicini</taxon>
        <taxon>Culex</taxon>
        <taxon>Culex</taxon>
    </lineage>
</organism>
<evidence type="ECO:0000256" key="1">
    <source>
        <dbReference type="SAM" id="MobiDB-lite"/>
    </source>
</evidence>
<evidence type="ECO:0000313" key="2">
    <source>
        <dbReference type="EMBL" id="CAG6465570.1"/>
    </source>
</evidence>
<feature type="region of interest" description="Disordered" evidence="1">
    <location>
        <begin position="1"/>
        <end position="22"/>
    </location>
</feature>
<sequence>MVGCGSSWTRSQLGARKPRQASCGLTYGRRTHGGHHGDGRAVHAGCFHHLSGRRAGHDRYRYKLGRHQGSVRMSNQPKRLSTVHQRSRTNSFPVGCYGERWLHDRQQTVASGQLQLRDDQR</sequence>
<reference evidence="2" key="1">
    <citation type="submission" date="2021-05" db="EMBL/GenBank/DDBJ databases">
        <authorList>
            <person name="Alioto T."/>
            <person name="Alioto T."/>
            <person name="Gomez Garrido J."/>
        </authorList>
    </citation>
    <scope>NUCLEOTIDE SEQUENCE</scope>
</reference>
<feature type="compositionally biased region" description="Polar residues" evidence="1">
    <location>
        <begin position="71"/>
        <end position="91"/>
    </location>
</feature>
<dbReference type="AlphaFoldDB" id="A0A8D8FCD2"/>
<proteinExistence type="predicted"/>
<accession>A0A8D8FCD2</accession>